<dbReference type="InterPro" id="IPR003123">
    <property type="entry name" value="VPS9"/>
</dbReference>
<protein>
    <recommendedName>
        <fullName evidence="2">VPS9 domain-containing protein</fullName>
    </recommendedName>
</protein>
<dbReference type="EMBL" id="HBHK01025305">
    <property type="protein sequence ID" value="CAD9704806.1"/>
    <property type="molecule type" value="Transcribed_RNA"/>
</dbReference>
<dbReference type="GO" id="GO:0005829">
    <property type="term" value="C:cytosol"/>
    <property type="evidence" value="ECO:0007669"/>
    <property type="project" value="TreeGrafter"/>
</dbReference>
<dbReference type="Pfam" id="PF02204">
    <property type="entry name" value="VPS9"/>
    <property type="match status" value="1"/>
</dbReference>
<reference evidence="3" key="1">
    <citation type="submission" date="2021-01" db="EMBL/GenBank/DDBJ databases">
        <authorList>
            <person name="Corre E."/>
            <person name="Pelletier E."/>
            <person name="Niang G."/>
            <person name="Scheremetjew M."/>
            <person name="Finn R."/>
            <person name="Kale V."/>
            <person name="Holt S."/>
            <person name="Cochrane G."/>
            <person name="Meng A."/>
            <person name="Brown T."/>
            <person name="Cohen L."/>
        </authorList>
    </citation>
    <scope>NUCLEOTIDE SEQUENCE</scope>
    <source>
        <strain evidence="3">NY070348D</strain>
    </source>
</reference>
<dbReference type="GO" id="GO:0030139">
    <property type="term" value="C:endocytic vesicle"/>
    <property type="evidence" value="ECO:0007669"/>
    <property type="project" value="TreeGrafter"/>
</dbReference>
<organism evidence="3">
    <name type="scientific">Mucochytrium quahogii</name>
    <dbReference type="NCBI Taxonomy" id="96639"/>
    <lineage>
        <taxon>Eukaryota</taxon>
        <taxon>Sar</taxon>
        <taxon>Stramenopiles</taxon>
        <taxon>Bigyra</taxon>
        <taxon>Labyrinthulomycetes</taxon>
        <taxon>Thraustochytrida</taxon>
        <taxon>Thraustochytriidae</taxon>
        <taxon>Mucochytrium</taxon>
    </lineage>
</organism>
<evidence type="ECO:0000256" key="1">
    <source>
        <dbReference type="SAM" id="MobiDB-lite"/>
    </source>
</evidence>
<dbReference type="InterPro" id="IPR045046">
    <property type="entry name" value="Vps9-like"/>
</dbReference>
<dbReference type="SMART" id="SM00167">
    <property type="entry name" value="VPS9"/>
    <property type="match status" value="1"/>
</dbReference>
<sequence>MEELDLESDLFDELYEDGGSAQAGNVDHLVSAKPLRVVAASQPWATHNAPDPPKQPRRSHTNQRAMSSEERLRHLRRISDNKVSVQFGKLKFEVLARTDQTIASVFAKAILKFRETGEEVQAPPRKDQRSMASGRLESIEKMVLEQLSQRGVDNVSNGHIESVVSENLDGLRIDKLETLLYVYGLHNTDTYGKLEIIRHEFNEYLKTSVDEVQLHAYFALVLCGAEHPIQEKLSVMKHVCPVIPHLYLLDEDPTARFQIGRAAAVYVRLLVMLYHPQVHIPDHITTALNDLKRVVLILTKVLLYKYPLLATATLPLENKAALHEKTSLVCRCAVEEMVAVPLYQGVLRPLYLMSDFAQTDREILQSCDKLVGLRKPHAILEELQCQEKFILRQSHLPYEYAIKVLKLVWDPDSQLGAGPTAKARILVKASQLIPQAVPNGGGAGLGADDLMPIFVYLTVMSRPPNLASMMNYLEACVSDELMSSQAGYSLALLQTALQIIPTLKGTG</sequence>
<dbReference type="PANTHER" id="PTHR23101:SF25">
    <property type="entry name" value="GTPASE-ACTIVATING PROTEIN AND VPS9 DOMAIN-CONTAINING PROTEIN 1"/>
    <property type="match status" value="1"/>
</dbReference>
<dbReference type="Gene3D" id="1.20.1050.80">
    <property type="entry name" value="VPS9 domain"/>
    <property type="match status" value="1"/>
</dbReference>
<dbReference type="PANTHER" id="PTHR23101">
    <property type="entry name" value="RAB GDP/GTP EXCHANGE FACTOR"/>
    <property type="match status" value="1"/>
</dbReference>
<dbReference type="GO" id="GO:0016192">
    <property type="term" value="P:vesicle-mediated transport"/>
    <property type="evidence" value="ECO:0007669"/>
    <property type="project" value="InterPro"/>
</dbReference>
<name>A0A7S2SN57_9STRA</name>
<proteinExistence type="predicted"/>
<dbReference type="AlphaFoldDB" id="A0A7S2SN57"/>
<feature type="domain" description="VPS9" evidence="2">
    <location>
        <begin position="357"/>
        <end position="507"/>
    </location>
</feature>
<feature type="region of interest" description="Disordered" evidence="1">
    <location>
        <begin position="43"/>
        <end position="71"/>
    </location>
</feature>
<dbReference type="SUPFAM" id="SSF109993">
    <property type="entry name" value="VPS9 domain"/>
    <property type="match status" value="1"/>
</dbReference>
<evidence type="ECO:0000313" key="3">
    <source>
        <dbReference type="EMBL" id="CAD9704806.1"/>
    </source>
</evidence>
<evidence type="ECO:0000259" key="2">
    <source>
        <dbReference type="PROSITE" id="PS51205"/>
    </source>
</evidence>
<gene>
    <name evidence="3" type="ORF">QSP1433_LOCUS15949</name>
</gene>
<dbReference type="GO" id="GO:0031267">
    <property type="term" value="F:small GTPase binding"/>
    <property type="evidence" value="ECO:0007669"/>
    <property type="project" value="TreeGrafter"/>
</dbReference>
<dbReference type="GO" id="GO:0005085">
    <property type="term" value="F:guanyl-nucleotide exchange factor activity"/>
    <property type="evidence" value="ECO:0007669"/>
    <property type="project" value="InterPro"/>
</dbReference>
<dbReference type="InterPro" id="IPR037191">
    <property type="entry name" value="VPS9_dom_sf"/>
</dbReference>
<accession>A0A7S2SN57</accession>
<dbReference type="PROSITE" id="PS51205">
    <property type="entry name" value="VPS9"/>
    <property type="match status" value="1"/>
</dbReference>